<evidence type="ECO:0000313" key="2">
    <source>
        <dbReference type="EMBL" id="KIJ36084.1"/>
    </source>
</evidence>
<reference evidence="2 3" key="1">
    <citation type="submission" date="2014-06" db="EMBL/GenBank/DDBJ databases">
        <title>Evolutionary Origins and Diversification of the Mycorrhizal Mutualists.</title>
        <authorList>
            <consortium name="DOE Joint Genome Institute"/>
            <consortium name="Mycorrhizal Genomics Consortium"/>
            <person name="Kohler A."/>
            <person name="Kuo A."/>
            <person name="Nagy L.G."/>
            <person name="Floudas D."/>
            <person name="Copeland A."/>
            <person name="Barry K.W."/>
            <person name="Cichocki N."/>
            <person name="Veneault-Fourrey C."/>
            <person name="LaButti K."/>
            <person name="Lindquist E.A."/>
            <person name="Lipzen A."/>
            <person name="Lundell T."/>
            <person name="Morin E."/>
            <person name="Murat C."/>
            <person name="Riley R."/>
            <person name="Ohm R."/>
            <person name="Sun H."/>
            <person name="Tunlid A."/>
            <person name="Henrissat B."/>
            <person name="Grigoriev I.V."/>
            <person name="Hibbett D.S."/>
            <person name="Martin F."/>
        </authorList>
    </citation>
    <scope>NUCLEOTIDE SEQUENCE [LARGE SCALE GENOMIC DNA]</scope>
    <source>
        <strain evidence="2 3">SS14</strain>
    </source>
</reference>
<dbReference type="InterPro" id="IPR024983">
    <property type="entry name" value="CHAT_dom"/>
</dbReference>
<dbReference type="OrthoDB" id="9991317at2759"/>
<keyword evidence="3" id="KW-1185">Reference proteome</keyword>
<proteinExistence type="predicted"/>
<gene>
    <name evidence="2" type="ORF">M422DRAFT_261630</name>
</gene>
<name>A0A0C9UMK7_SPHS4</name>
<evidence type="ECO:0000259" key="1">
    <source>
        <dbReference type="Pfam" id="PF12770"/>
    </source>
</evidence>
<sequence>MVKDNEDIGGDADDLQPILANLWSWVVNLTILRIEGILAAECNAFVPHITWCATGLLAFLPLHTTGIYGSSDALNVSDFLILSSTKMLLITQPNTPKQRHLPGIMKEVNTIIKHVPAEHTLHLNHDKVTVSAVLQSMGKHNCIHLTCHGIQNIKDPVKSAFALYNGNLELQSLMTEKLNGAELAFLSACQTVTGDMKLPEEAVHLAV</sequence>
<protein>
    <recommendedName>
        <fullName evidence="1">CHAT domain-containing protein</fullName>
    </recommendedName>
</protein>
<evidence type="ECO:0000313" key="3">
    <source>
        <dbReference type="Proteomes" id="UP000054279"/>
    </source>
</evidence>
<feature type="domain" description="CHAT" evidence="1">
    <location>
        <begin position="85"/>
        <end position="205"/>
    </location>
</feature>
<dbReference type="Pfam" id="PF12770">
    <property type="entry name" value="CHAT"/>
    <property type="match status" value="1"/>
</dbReference>
<accession>A0A0C9UMK7</accession>
<dbReference type="EMBL" id="KN837182">
    <property type="protein sequence ID" value="KIJ36084.1"/>
    <property type="molecule type" value="Genomic_DNA"/>
</dbReference>
<dbReference type="AlphaFoldDB" id="A0A0C9UMK7"/>
<organism evidence="2 3">
    <name type="scientific">Sphaerobolus stellatus (strain SS14)</name>
    <dbReference type="NCBI Taxonomy" id="990650"/>
    <lineage>
        <taxon>Eukaryota</taxon>
        <taxon>Fungi</taxon>
        <taxon>Dikarya</taxon>
        <taxon>Basidiomycota</taxon>
        <taxon>Agaricomycotina</taxon>
        <taxon>Agaricomycetes</taxon>
        <taxon>Phallomycetidae</taxon>
        <taxon>Geastrales</taxon>
        <taxon>Sphaerobolaceae</taxon>
        <taxon>Sphaerobolus</taxon>
    </lineage>
</organism>
<dbReference type="Proteomes" id="UP000054279">
    <property type="component" value="Unassembled WGS sequence"/>
</dbReference>
<dbReference type="HOGENOM" id="CLU_1327120_0_0_1"/>